<accession>A0ABQ3MNN8</accession>
<dbReference type="Proteomes" id="UP000605568">
    <property type="component" value="Unassembled WGS sequence"/>
</dbReference>
<dbReference type="SUPFAM" id="SSF54593">
    <property type="entry name" value="Glyoxalase/Bleomycin resistance protein/Dihydroxybiphenyl dioxygenase"/>
    <property type="match status" value="1"/>
</dbReference>
<dbReference type="PROSITE" id="PS51819">
    <property type="entry name" value="VOC"/>
    <property type="match status" value="1"/>
</dbReference>
<gene>
    <name evidence="2" type="ORF">GCM10017774_61680</name>
</gene>
<dbReference type="Pfam" id="PF00903">
    <property type="entry name" value="Glyoxalase"/>
    <property type="match status" value="1"/>
</dbReference>
<dbReference type="InterPro" id="IPR037523">
    <property type="entry name" value="VOC_core"/>
</dbReference>
<keyword evidence="3" id="KW-1185">Reference proteome</keyword>
<dbReference type="PANTHER" id="PTHR36437">
    <property type="entry name" value="GLYOXALASE/BLEOMYCIN RESISTANCE PROTEIN/DIOXYGENASE"/>
    <property type="match status" value="1"/>
</dbReference>
<dbReference type="PANTHER" id="PTHR36437:SF2">
    <property type="entry name" value="GLYOXALASE_BLEOMYCIN RESISTANCE PROTEIN_DIOXYGENASE"/>
    <property type="match status" value="1"/>
</dbReference>
<evidence type="ECO:0000259" key="1">
    <source>
        <dbReference type="PROSITE" id="PS51819"/>
    </source>
</evidence>
<evidence type="ECO:0000313" key="3">
    <source>
        <dbReference type="Proteomes" id="UP000605568"/>
    </source>
</evidence>
<dbReference type="InterPro" id="IPR004360">
    <property type="entry name" value="Glyas_Fos-R_dOase_dom"/>
</dbReference>
<dbReference type="Gene3D" id="3.10.180.10">
    <property type="entry name" value="2,3-Dihydroxybiphenyl 1,2-Dioxygenase, domain 1"/>
    <property type="match status" value="1"/>
</dbReference>
<name>A0ABQ3MNN8_9PSEU</name>
<protein>
    <recommendedName>
        <fullName evidence="1">VOC domain-containing protein</fullName>
    </recommendedName>
</protein>
<dbReference type="InterPro" id="IPR029068">
    <property type="entry name" value="Glyas_Bleomycin-R_OHBP_Dase"/>
</dbReference>
<reference evidence="3" key="1">
    <citation type="journal article" date="2019" name="Int. J. Syst. Evol. Microbiol.">
        <title>The Global Catalogue of Microorganisms (GCM) 10K type strain sequencing project: providing services to taxonomists for standard genome sequencing and annotation.</title>
        <authorList>
            <consortium name="The Broad Institute Genomics Platform"/>
            <consortium name="The Broad Institute Genome Sequencing Center for Infectious Disease"/>
            <person name="Wu L."/>
            <person name="Ma J."/>
        </authorList>
    </citation>
    <scope>NUCLEOTIDE SEQUENCE [LARGE SCALE GENOMIC DNA]</scope>
    <source>
        <strain evidence="3">CGMCC 4.7367</strain>
    </source>
</reference>
<sequence length="141" mass="15905">MERRWSEVDYRVEVLTIPVSDPDRAIAFYTKMAGFELDVDYRPNDDFRVVQLTPPGSGCSIQFGTGFGAYLVVNDIEAAHRDFAARGVDVSPLRHKAGMPDWQGLFVPGADPAHRNYASFFDFTDLDGNRWTVQERGSLEK</sequence>
<feature type="domain" description="VOC" evidence="1">
    <location>
        <begin position="11"/>
        <end position="136"/>
    </location>
</feature>
<dbReference type="EMBL" id="BNAR01000011">
    <property type="protein sequence ID" value="GHH51378.1"/>
    <property type="molecule type" value="Genomic_DNA"/>
</dbReference>
<proteinExistence type="predicted"/>
<organism evidence="2 3">
    <name type="scientific">Lentzea cavernae</name>
    <dbReference type="NCBI Taxonomy" id="2020703"/>
    <lineage>
        <taxon>Bacteria</taxon>
        <taxon>Bacillati</taxon>
        <taxon>Actinomycetota</taxon>
        <taxon>Actinomycetes</taxon>
        <taxon>Pseudonocardiales</taxon>
        <taxon>Pseudonocardiaceae</taxon>
        <taxon>Lentzea</taxon>
    </lineage>
</organism>
<evidence type="ECO:0000313" key="2">
    <source>
        <dbReference type="EMBL" id="GHH51378.1"/>
    </source>
</evidence>
<comment type="caution">
    <text evidence="2">The sequence shown here is derived from an EMBL/GenBank/DDBJ whole genome shotgun (WGS) entry which is preliminary data.</text>
</comment>